<gene>
    <name evidence="2" type="ORF">CV103_18625</name>
</gene>
<evidence type="ECO:0000313" key="3">
    <source>
        <dbReference type="Proteomes" id="UP000241206"/>
    </source>
</evidence>
<comment type="caution">
    <text evidence="2">The sequence shown here is derived from an EMBL/GenBank/DDBJ whole genome shotgun (WGS) entry which is preliminary data.</text>
</comment>
<protein>
    <submittedName>
        <fullName evidence="2">Pilus assembly protein PilZ</fullName>
    </submittedName>
</protein>
<dbReference type="GO" id="GO:0035438">
    <property type="term" value="F:cyclic-di-GMP binding"/>
    <property type="evidence" value="ECO:0007669"/>
    <property type="project" value="InterPro"/>
</dbReference>
<name>A0A2T4HN77_9SPHN</name>
<accession>A0A2T4HN77</accession>
<evidence type="ECO:0000259" key="1">
    <source>
        <dbReference type="Pfam" id="PF07238"/>
    </source>
</evidence>
<keyword evidence="3" id="KW-1185">Reference proteome</keyword>
<organism evidence="2 3">
    <name type="scientific">Edaphosphingomonas fennica</name>
    <dbReference type="NCBI Taxonomy" id="114404"/>
    <lineage>
        <taxon>Bacteria</taxon>
        <taxon>Pseudomonadati</taxon>
        <taxon>Pseudomonadota</taxon>
        <taxon>Alphaproteobacteria</taxon>
        <taxon>Sphingomonadales</taxon>
        <taxon>Rhizorhabdaceae</taxon>
        <taxon>Edaphosphingomonas</taxon>
    </lineage>
</organism>
<dbReference type="AlphaFoldDB" id="A0A2T4HN77"/>
<evidence type="ECO:0000313" key="2">
    <source>
        <dbReference type="EMBL" id="PTD17239.1"/>
    </source>
</evidence>
<dbReference type="InterPro" id="IPR009875">
    <property type="entry name" value="PilZ_domain"/>
</dbReference>
<dbReference type="Proteomes" id="UP000241206">
    <property type="component" value="Unassembled WGS sequence"/>
</dbReference>
<reference evidence="2 3" key="1">
    <citation type="submission" date="2017-11" db="EMBL/GenBank/DDBJ databases">
        <title>Sphingomonas oleivorans sp. nov., isolated from oil-contaminated soil.</title>
        <authorList>
            <person name="Wang L."/>
            <person name="Chen L."/>
        </authorList>
    </citation>
    <scope>NUCLEOTIDE SEQUENCE [LARGE SCALE GENOMIC DNA]</scope>
    <source>
        <strain evidence="2 3">K101</strain>
    </source>
</reference>
<feature type="domain" description="PilZ" evidence="1">
    <location>
        <begin position="4"/>
        <end position="76"/>
    </location>
</feature>
<sequence>MFLQAMATFSDRGDSVQLRVRNLSEGGLMADCLRDCRSGDRLIVELRGVGPVAGRIAWCAQGRVGVAFDAPIDPHLARKPIAGPKPQTMTIADLERMRRPGFRTGR</sequence>
<proteinExistence type="predicted"/>
<dbReference type="Pfam" id="PF07238">
    <property type="entry name" value="PilZ"/>
    <property type="match status" value="1"/>
</dbReference>
<dbReference type="EMBL" id="PHHF01000076">
    <property type="protein sequence ID" value="PTD17239.1"/>
    <property type="molecule type" value="Genomic_DNA"/>
</dbReference>